<protein>
    <submittedName>
        <fullName evidence="2">Uncharacterized protein</fullName>
    </submittedName>
</protein>
<feature type="compositionally biased region" description="Low complexity" evidence="1">
    <location>
        <begin position="167"/>
        <end position="184"/>
    </location>
</feature>
<evidence type="ECO:0000313" key="3">
    <source>
        <dbReference type="Proteomes" id="UP000067626"/>
    </source>
</evidence>
<feature type="region of interest" description="Disordered" evidence="1">
    <location>
        <begin position="162"/>
        <end position="184"/>
    </location>
</feature>
<name>A0A0K1E9V8_CHOCO</name>
<dbReference type="KEGG" id="ccro:CMC5_016130"/>
<accession>A0A0K1E9V8</accession>
<dbReference type="RefSeq" id="WP_245678343.1">
    <property type="nucleotide sequence ID" value="NZ_CP012159.1"/>
</dbReference>
<feature type="compositionally biased region" description="Polar residues" evidence="1">
    <location>
        <begin position="31"/>
        <end position="41"/>
    </location>
</feature>
<evidence type="ECO:0000313" key="2">
    <source>
        <dbReference type="EMBL" id="AKT37472.1"/>
    </source>
</evidence>
<reference evidence="2 3" key="1">
    <citation type="submission" date="2015-07" db="EMBL/GenBank/DDBJ databases">
        <title>Genome analysis of myxobacterium Chondromyces crocatus Cm c5 reveals a high potential for natural compound synthesis and the genetic basis for the loss of fruiting body formation.</title>
        <authorList>
            <person name="Zaburannyi N."/>
            <person name="Bunk B."/>
            <person name="Maier J."/>
            <person name="Overmann J."/>
            <person name="Mueller R."/>
        </authorList>
    </citation>
    <scope>NUCLEOTIDE SEQUENCE [LARGE SCALE GENOMIC DNA]</scope>
    <source>
        <strain evidence="2 3">Cm c5</strain>
    </source>
</reference>
<proteinExistence type="predicted"/>
<organism evidence="2 3">
    <name type="scientific">Chondromyces crocatus</name>
    <dbReference type="NCBI Taxonomy" id="52"/>
    <lineage>
        <taxon>Bacteria</taxon>
        <taxon>Pseudomonadati</taxon>
        <taxon>Myxococcota</taxon>
        <taxon>Polyangia</taxon>
        <taxon>Polyangiales</taxon>
        <taxon>Polyangiaceae</taxon>
        <taxon>Chondromyces</taxon>
    </lineage>
</organism>
<dbReference type="Proteomes" id="UP000067626">
    <property type="component" value="Chromosome"/>
</dbReference>
<dbReference type="AlphaFoldDB" id="A0A0K1E9V8"/>
<dbReference type="EMBL" id="CP012159">
    <property type="protein sequence ID" value="AKT37472.1"/>
    <property type="molecule type" value="Genomic_DNA"/>
</dbReference>
<evidence type="ECO:0000256" key="1">
    <source>
        <dbReference type="SAM" id="MobiDB-lite"/>
    </source>
</evidence>
<sequence length="248" mass="26371">MTRCFTGRGLASGQDVVHPAPPPPADAGTRASETVTTTDTARTPIRVELAGPHTRIHASLCMACPHGLAGCCAAPPAVAWADIGRIVQLGGAGWLLDEIGAGRLRPSPRGLAILRNPPAEVEGRAFPGRCVYLGARGCTIAPERRSATCNYYVCDEALAEGGESEGEPTARAASTARAAGTASEARTAREVHTALMDLYAYGDLEIAEAITSAWPAGPVWNEAFLGWLGTRYEEMLRRRRRQLRRLTP</sequence>
<gene>
    <name evidence="2" type="ORF">CMC5_016130</name>
</gene>
<feature type="region of interest" description="Disordered" evidence="1">
    <location>
        <begin position="1"/>
        <end position="41"/>
    </location>
</feature>
<keyword evidence="3" id="KW-1185">Reference proteome</keyword>